<name>A0A401Z785_9CHLR</name>
<dbReference type="EMBL" id="BIFQ01000002">
    <property type="protein sequence ID" value="GCE07782.1"/>
    <property type="molecule type" value="Genomic_DNA"/>
</dbReference>
<dbReference type="EMBL" id="BIFQ01000002">
    <property type="protein sequence ID" value="GCE10135.1"/>
    <property type="molecule type" value="Genomic_DNA"/>
</dbReference>
<dbReference type="AlphaFoldDB" id="A0A401Z785"/>
<proteinExistence type="predicted"/>
<evidence type="ECO:0000313" key="3">
    <source>
        <dbReference type="EMBL" id="GCE07782.1"/>
    </source>
</evidence>
<evidence type="ECO:0000313" key="2">
    <source>
        <dbReference type="EMBL" id="GCE07769.1"/>
    </source>
</evidence>
<dbReference type="EMBL" id="BIFQ01000001">
    <property type="protein sequence ID" value="GCE02678.1"/>
    <property type="molecule type" value="Genomic_DNA"/>
</dbReference>
<organism evidence="1 5">
    <name type="scientific">Dictyobacter aurantiacus</name>
    <dbReference type="NCBI Taxonomy" id="1936993"/>
    <lineage>
        <taxon>Bacteria</taxon>
        <taxon>Bacillati</taxon>
        <taxon>Chloroflexota</taxon>
        <taxon>Ktedonobacteria</taxon>
        <taxon>Ktedonobacterales</taxon>
        <taxon>Dictyobacteraceae</taxon>
        <taxon>Dictyobacter</taxon>
    </lineage>
</organism>
<evidence type="ECO:0000313" key="4">
    <source>
        <dbReference type="EMBL" id="GCE10135.1"/>
    </source>
</evidence>
<protein>
    <submittedName>
        <fullName evidence="1">Uncharacterized protein</fullName>
    </submittedName>
</protein>
<accession>A0A401Z785</accession>
<dbReference type="Proteomes" id="UP000287224">
    <property type="component" value="Unassembled WGS sequence"/>
</dbReference>
<keyword evidence="5" id="KW-1185">Reference proteome</keyword>
<dbReference type="EMBL" id="BIFQ01000001">
    <property type="protein sequence ID" value="GCE07769.1"/>
    <property type="molecule type" value="Genomic_DNA"/>
</dbReference>
<sequence length="49" mass="5775">MIGIREGNFQRQKHVLMQIERIVQMNPQAEVVRKEVVEAAWEHLVYGRG</sequence>
<evidence type="ECO:0000313" key="1">
    <source>
        <dbReference type="EMBL" id="GCE02678.1"/>
    </source>
</evidence>
<reference evidence="1" key="2">
    <citation type="journal article" date="2019" name="Int. J. Syst. Evol. Microbiol.">
        <title>Tengunoibacter tsumagoiensis gen. nov., sp. nov., Dictyobacter kobayashii sp. nov., Dictyobacter alpinus sp. nov., and description of Dictyobacteraceae fam. nov. within the order Ktedonobacterales isolated from Tengu-no-mugimeshi, a soil-like granular mass of micro-organisms, and emended descriptions of the genera Ktedonobacter and Dictyobacter.</title>
        <authorList>
            <person name="Wang C."/>
            <person name="Zheng Y."/>
            <person name="Sakai Y."/>
            <person name="Toyoda A."/>
            <person name="Minakuchi Y."/>
            <person name="Abe K."/>
            <person name="Yokota A."/>
            <person name="Yabe S."/>
        </authorList>
    </citation>
    <scope>NUCLEOTIDE SEQUENCE</scope>
    <source>
        <strain evidence="1">S-27</strain>
    </source>
</reference>
<evidence type="ECO:0000313" key="5">
    <source>
        <dbReference type="Proteomes" id="UP000287224"/>
    </source>
</evidence>
<comment type="caution">
    <text evidence="1">The sequence shown here is derived from an EMBL/GenBank/DDBJ whole genome shotgun (WGS) entry which is preliminary data.</text>
</comment>
<reference evidence="5" key="1">
    <citation type="submission" date="2018-12" db="EMBL/GenBank/DDBJ databases">
        <title>Tengunoibacter tsumagoiensis gen. nov., sp. nov., Dictyobacter kobayashii sp. nov., D. alpinus sp. nov., and D. joshuensis sp. nov. and description of Dictyobacteraceae fam. nov. within the order Ktedonobacterales isolated from Tengu-no-mugimeshi.</title>
        <authorList>
            <person name="Wang C.M."/>
            <person name="Zheng Y."/>
            <person name="Sakai Y."/>
            <person name="Toyoda A."/>
            <person name="Minakuchi Y."/>
            <person name="Abe K."/>
            <person name="Yokota A."/>
            <person name="Yabe S."/>
        </authorList>
    </citation>
    <scope>NUCLEOTIDE SEQUENCE [LARGE SCALE GENOMIC DNA]</scope>
    <source>
        <strain evidence="5">S-27</strain>
    </source>
</reference>
<gene>
    <name evidence="1" type="ORF">KDAU_00070</name>
    <name evidence="2" type="ORF">KDAU_50980</name>
    <name evidence="3" type="ORF">KDAU_51110</name>
    <name evidence="4" type="ORF">KDAU_74640</name>
</gene>